<evidence type="ECO:0000256" key="1">
    <source>
        <dbReference type="ARBA" id="ARBA00023157"/>
    </source>
</evidence>
<organism evidence="5 6">
    <name type="scientific">Chenopodium quinoa</name>
    <name type="common">Quinoa</name>
    <dbReference type="NCBI Taxonomy" id="63459"/>
    <lineage>
        <taxon>Eukaryota</taxon>
        <taxon>Viridiplantae</taxon>
        <taxon>Streptophyta</taxon>
        <taxon>Embryophyta</taxon>
        <taxon>Tracheophyta</taxon>
        <taxon>Spermatophyta</taxon>
        <taxon>Magnoliopsida</taxon>
        <taxon>eudicotyledons</taxon>
        <taxon>Gunneridae</taxon>
        <taxon>Pentapetalae</taxon>
        <taxon>Caryophyllales</taxon>
        <taxon>Chenopodiaceae</taxon>
        <taxon>Chenopodioideae</taxon>
        <taxon>Atripliceae</taxon>
        <taxon>Chenopodium</taxon>
    </lineage>
</organism>
<evidence type="ECO:0000313" key="6">
    <source>
        <dbReference type="Proteomes" id="UP000596660"/>
    </source>
</evidence>
<sequence>MAKPSLIALNLAVLIILISFARISDCLKKPESSARKEDIPFIKCQVCQKLASELYSQVQKKKDAQISPKKITEFEVIEIVENVCNLKKEESDWILKIDIVEKGDQLELVDQDVEGHCNSKCKTIERACQEIVGFSDTDIAEYIYARKPQLDSLVNYLCKDLTKACSKRPPPVPKDRVPGEPFIPKPEKEAEMERMMRSMQGKAFKEKTKKKDDWKEKVMKHVTDTGKTLKTHANRVSHRLRKWWRSKTSVASKKKSTGNKAEL</sequence>
<name>A0A803MKB2_CHEQI</name>
<evidence type="ECO:0000313" key="5">
    <source>
        <dbReference type="EnsemblPlants" id="AUR62031253-RA:cds"/>
    </source>
</evidence>
<reference evidence="5" key="1">
    <citation type="journal article" date="2017" name="Nature">
        <title>The genome of Chenopodium quinoa.</title>
        <authorList>
            <person name="Jarvis D.E."/>
            <person name="Ho Y.S."/>
            <person name="Lightfoot D.J."/>
            <person name="Schmoeckel S.M."/>
            <person name="Li B."/>
            <person name="Borm T.J.A."/>
            <person name="Ohyanagi H."/>
            <person name="Mineta K."/>
            <person name="Michell C.T."/>
            <person name="Saber N."/>
            <person name="Kharbatia N.M."/>
            <person name="Rupper R.R."/>
            <person name="Sharp A.R."/>
            <person name="Dally N."/>
            <person name="Boughton B.A."/>
            <person name="Woo Y.H."/>
            <person name="Gao G."/>
            <person name="Schijlen E.G.W.M."/>
            <person name="Guo X."/>
            <person name="Momin A.A."/>
            <person name="Negrao S."/>
            <person name="Al-Babili S."/>
            <person name="Gehring C."/>
            <person name="Roessner U."/>
            <person name="Jung C."/>
            <person name="Murphy K."/>
            <person name="Arold S.T."/>
            <person name="Gojobori T."/>
            <person name="van der Linden C.G."/>
            <person name="van Loo E.N."/>
            <person name="Jellen E.N."/>
            <person name="Maughan P.J."/>
            <person name="Tester M."/>
        </authorList>
    </citation>
    <scope>NUCLEOTIDE SEQUENCE [LARGE SCALE GENOMIC DNA]</scope>
    <source>
        <strain evidence="5">cv. PI 614886</strain>
    </source>
</reference>
<dbReference type="AlphaFoldDB" id="A0A803MKB2"/>
<dbReference type="EnsemblPlants" id="AUR62031253-RA">
    <property type="protein sequence ID" value="AUR62031253-RA:cds"/>
    <property type="gene ID" value="AUR62031253"/>
</dbReference>
<dbReference type="PANTHER" id="PTHR36058">
    <property type="entry name" value="NUCLEOPHOSMIN"/>
    <property type="match status" value="1"/>
</dbReference>
<protein>
    <recommendedName>
        <fullName evidence="4">Saposin B-type domain-containing protein</fullName>
    </recommendedName>
</protein>
<proteinExistence type="predicted"/>
<accession>A0A803MKB2</accession>
<evidence type="ECO:0000256" key="3">
    <source>
        <dbReference type="SAM" id="SignalP"/>
    </source>
</evidence>
<dbReference type="Gramene" id="AUR62031253-RA">
    <property type="protein sequence ID" value="AUR62031253-RA:cds"/>
    <property type="gene ID" value="AUR62031253"/>
</dbReference>
<dbReference type="PANTHER" id="PTHR36058:SF1">
    <property type="entry name" value="NUCLEOPHOSMIN"/>
    <property type="match status" value="1"/>
</dbReference>
<keyword evidence="6" id="KW-1185">Reference proteome</keyword>
<keyword evidence="3" id="KW-0732">Signal</keyword>
<dbReference type="PROSITE" id="PS50015">
    <property type="entry name" value="SAP_B"/>
    <property type="match status" value="1"/>
</dbReference>
<feature type="signal peptide" evidence="3">
    <location>
        <begin position="1"/>
        <end position="26"/>
    </location>
</feature>
<feature type="chain" id="PRO_5031417840" description="Saposin B-type domain-containing protein" evidence="3">
    <location>
        <begin position="27"/>
        <end position="263"/>
    </location>
</feature>
<dbReference type="OMA" id="NYENEDA"/>
<dbReference type="Proteomes" id="UP000596660">
    <property type="component" value="Unplaced"/>
</dbReference>
<feature type="compositionally biased region" description="Basic residues" evidence="2">
    <location>
        <begin position="229"/>
        <end position="245"/>
    </location>
</feature>
<evidence type="ECO:0000259" key="4">
    <source>
        <dbReference type="PROSITE" id="PS50015"/>
    </source>
</evidence>
<reference evidence="5" key="2">
    <citation type="submission" date="2021-03" db="UniProtKB">
        <authorList>
            <consortium name="EnsemblPlants"/>
        </authorList>
    </citation>
    <scope>IDENTIFICATION</scope>
</reference>
<evidence type="ECO:0000256" key="2">
    <source>
        <dbReference type="SAM" id="MobiDB-lite"/>
    </source>
</evidence>
<dbReference type="InterPro" id="IPR008139">
    <property type="entry name" value="SaposinB_dom"/>
</dbReference>
<feature type="domain" description="Saposin B-type" evidence="4">
    <location>
        <begin position="40"/>
        <end position="169"/>
    </location>
</feature>
<feature type="region of interest" description="Disordered" evidence="2">
    <location>
        <begin position="225"/>
        <end position="263"/>
    </location>
</feature>
<keyword evidence="1" id="KW-1015">Disulfide bond</keyword>